<dbReference type="Gene3D" id="2.30.30.40">
    <property type="entry name" value="SH3 Domains"/>
    <property type="match status" value="1"/>
</dbReference>
<evidence type="ECO:0000256" key="1">
    <source>
        <dbReference type="ARBA" id="ARBA00022443"/>
    </source>
</evidence>
<evidence type="ECO:0000256" key="2">
    <source>
        <dbReference type="PROSITE-ProRule" id="PRU00192"/>
    </source>
</evidence>
<dbReference type="PANTHER" id="PTHR45929:SF7">
    <property type="entry name" value="LAS SEVENTEEN-BINDING PROTEIN 1"/>
    <property type="match status" value="1"/>
</dbReference>
<comment type="caution">
    <text evidence="4">The sequence shown here is derived from an EMBL/GenBank/DDBJ whole genome shotgun (WGS) entry which is preliminary data.</text>
</comment>
<protein>
    <recommendedName>
        <fullName evidence="3">SH3 domain-containing protein</fullName>
    </recommendedName>
</protein>
<dbReference type="InterPro" id="IPR050670">
    <property type="entry name" value="STAM"/>
</dbReference>
<organism evidence="4 5">
    <name type="scientific">Psilocybe cyanescens</name>
    <dbReference type="NCBI Taxonomy" id="93625"/>
    <lineage>
        <taxon>Eukaryota</taxon>
        <taxon>Fungi</taxon>
        <taxon>Dikarya</taxon>
        <taxon>Basidiomycota</taxon>
        <taxon>Agaricomycotina</taxon>
        <taxon>Agaricomycetes</taxon>
        <taxon>Agaricomycetidae</taxon>
        <taxon>Agaricales</taxon>
        <taxon>Agaricineae</taxon>
        <taxon>Strophariaceae</taxon>
        <taxon>Psilocybe</taxon>
    </lineage>
</organism>
<dbReference type="STRING" id="93625.A0A409X3Q4"/>
<proteinExistence type="predicted"/>
<dbReference type="FunCoup" id="A0A409X3Q4">
    <property type="interactions" value="63"/>
</dbReference>
<dbReference type="SUPFAM" id="SSF50044">
    <property type="entry name" value="SH3-domain"/>
    <property type="match status" value="1"/>
</dbReference>
<gene>
    <name evidence="4" type="ORF">CVT25_006416</name>
</gene>
<keyword evidence="1 2" id="KW-0728">SH3 domain</keyword>
<feature type="domain" description="SH3" evidence="3">
    <location>
        <begin position="85"/>
        <end position="144"/>
    </location>
</feature>
<dbReference type="InParanoid" id="A0A409X3Q4"/>
<name>A0A409X3Q4_PSICY</name>
<dbReference type="PROSITE" id="PS50002">
    <property type="entry name" value="SH3"/>
    <property type="match status" value="1"/>
</dbReference>
<evidence type="ECO:0000259" key="3">
    <source>
        <dbReference type="PROSITE" id="PS50002"/>
    </source>
</evidence>
<dbReference type="OrthoDB" id="5983572at2759"/>
<keyword evidence="5" id="KW-1185">Reference proteome</keyword>
<dbReference type="SMART" id="SM00326">
    <property type="entry name" value="SH3"/>
    <property type="match status" value="1"/>
</dbReference>
<dbReference type="InterPro" id="IPR036028">
    <property type="entry name" value="SH3-like_dom_sf"/>
</dbReference>
<dbReference type="FunFam" id="2.30.30.40:FF:000072">
    <property type="entry name" value="Unconventional Myosin IB"/>
    <property type="match status" value="1"/>
</dbReference>
<accession>A0A409X3Q4</accession>
<reference evidence="4 5" key="1">
    <citation type="journal article" date="2018" name="Evol. Lett.">
        <title>Horizontal gene cluster transfer increased hallucinogenic mushroom diversity.</title>
        <authorList>
            <person name="Reynolds H.T."/>
            <person name="Vijayakumar V."/>
            <person name="Gluck-Thaler E."/>
            <person name="Korotkin H.B."/>
            <person name="Matheny P.B."/>
            <person name="Slot J.C."/>
        </authorList>
    </citation>
    <scope>NUCLEOTIDE SEQUENCE [LARGE SCALE GENOMIC DNA]</scope>
    <source>
        <strain evidence="4 5">2631</strain>
    </source>
</reference>
<dbReference type="InterPro" id="IPR001452">
    <property type="entry name" value="SH3_domain"/>
</dbReference>
<sequence>MSPQDPQTAALLAHVVSQIEQNVNFLASQNYISQSDASAILTKLPNSNQATNQSSGALSSLANRVSNMGFNRTPAPRAVPAPPSSSLPKAKALWAYQGDDADDLAFAPGDVVEIVEETNADWWTGRVHGKQGLFPSTYVEKLPEVQMPAPNGVPAPTKAYKPFGAAMHGTNMPPPPGQGVNSVGLQEQAGTEAKKDKYGKYKSTLAHSAVGGVGFGAGSAIGGGLVRAIF</sequence>
<dbReference type="PANTHER" id="PTHR45929">
    <property type="entry name" value="JAK PATHWAY SIGNAL TRANSDUCTION ADAPTOR MOLECULE"/>
    <property type="match status" value="1"/>
</dbReference>
<evidence type="ECO:0000313" key="5">
    <source>
        <dbReference type="Proteomes" id="UP000283269"/>
    </source>
</evidence>
<evidence type="ECO:0000313" key="4">
    <source>
        <dbReference type="EMBL" id="PPQ85385.1"/>
    </source>
</evidence>
<dbReference type="Pfam" id="PF00018">
    <property type="entry name" value="SH3_1"/>
    <property type="match status" value="1"/>
</dbReference>
<dbReference type="Proteomes" id="UP000283269">
    <property type="component" value="Unassembled WGS sequence"/>
</dbReference>
<dbReference type="EMBL" id="NHYD01002722">
    <property type="protein sequence ID" value="PPQ85385.1"/>
    <property type="molecule type" value="Genomic_DNA"/>
</dbReference>
<dbReference type="PRINTS" id="PR00452">
    <property type="entry name" value="SH3DOMAIN"/>
</dbReference>
<dbReference type="AlphaFoldDB" id="A0A409X3Q4"/>